<reference evidence="1 2" key="1">
    <citation type="journal article" date="2010" name="Stand. Genomic Sci.">
        <title>Complete genome sequence of Ignisphaera aggregans type strain (AQ1.S1).</title>
        <authorList>
            <person name="Goker M."/>
            <person name="Held B."/>
            <person name="Lapidus A."/>
            <person name="Nolan M."/>
            <person name="Spring S."/>
            <person name="Yasawong M."/>
            <person name="Lucas S."/>
            <person name="Glavina Del Rio T."/>
            <person name="Tice H."/>
            <person name="Cheng J.F."/>
            <person name="Goodwin L."/>
            <person name="Tapia R."/>
            <person name="Pitluck S."/>
            <person name="Liolios K."/>
            <person name="Ivanova N."/>
            <person name="Mavromatis K."/>
            <person name="Mikhailova N."/>
            <person name="Pati A."/>
            <person name="Chen A."/>
            <person name="Palaniappan K."/>
            <person name="Brambilla E."/>
            <person name="Land M."/>
            <person name="Hauser L."/>
            <person name="Chang Y.J."/>
            <person name="Jeffries C.D."/>
            <person name="Brettin T."/>
            <person name="Detter J.C."/>
            <person name="Han C."/>
            <person name="Rohde M."/>
            <person name="Sikorski J."/>
            <person name="Woyke T."/>
            <person name="Bristow J."/>
            <person name="Eisen J.A."/>
            <person name="Markowitz V."/>
            <person name="Hugenholtz P."/>
            <person name="Kyrpides N.C."/>
            <person name="Klenk H.P."/>
        </authorList>
    </citation>
    <scope>NUCLEOTIDE SEQUENCE [LARGE SCALE GENOMIC DNA]</scope>
    <source>
        <strain evidence="2">DSM 17230 / JCM 13409 / AQ1.S1</strain>
    </source>
</reference>
<evidence type="ECO:0008006" key="3">
    <source>
        <dbReference type="Google" id="ProtNLM"/>
    </source>
</evidence>
<dbReference type="Gene3D" id="2.40.50.100">
    <property type="match status" value="1"/>
</dbReference>
<sequence>MLRSSGYSSNLDIIVSYNSKLYVDLEKKIFCDKPMADDNRVFVEIVYEKLPEIAIDFENNILRIDVAIYIPSKDIVLFIKRGSNVDILEAQGKIIIPLVNSGESVESNTKVFYRITKKYETRTHRAETVGLVVYIGEMFIGDSEKMIAVTVGEKDVIKLSRCYY</sequence>
<dbReference type="Proteomes" id="UP000001304">
    <property type="component" value="Chromosome"/>
</dbReference>
<name>E0SQA2_IGNAA</name>
<evidence type="ECO:0000313" key="1">
    <source>
        <dbReference type="EMBL" id="ADM27052.1"/>
    </source>
</evidence>
<keyword evidence="2" id="KW-1185">Reference proteome</keyword>
<accession>E0SQA2</accession>
<dbReference type="KEGG" id="iag:Igag_0203"/>
<dbReference type="HOGENOM" id="CLU_1615289_0_0_2"/>
<dbReference type="BioCyc" id="IAGG583356:GHAH-213-MONOMER"/>
<dbReference type="EMBL" id="CP002098">
    <property type="protein sequence ID" value="ADM27052.1"/>
    <property type="molecule type" value="Genomic_DNA"/>
</dbReference>
<dbReference type="AlphaFoldDB" id="E0SQA2"/>
<protein>
    <recommendedName>
        <fullName evidence="3">DUF2118 domain-containing protein</fullName>
    </recommendedName>
</protein>
<gene>
    <name evidence="1" type="ordered locus">Igag_0203</name>
</gene>
<organism evidence="1 2">
    <name type="scientific">Ignisphaera aggregans (strain DSM 17230 / JCM 13409 / AQ1.S1)</name>
    <dbReference type="NCBI Taxonomy" id="583356"/>
    <lineage>
        <taxon>Archaea</taxon>
        <taxon>Thermoproteota</taxon>
        <taxon>Thermoprotei</taxon>
        <taxon>Desulfurococcales</taxon>
        <taxon>Desulfurococcaceae</taxon>
        <taxon>Ignisphaera</taxon>
    </lineage>
</organism>
<dbReference type="Pfam" id="PF09891">
    <property type="entry name" value="DUF2118"/>
    <property type="match status" value="1"/>
</dbReference>
<dbReference type="InterPro" id="IPR019217">
    <property type="entry name" value="DUF2118"/>
</dbReference>
<dbReference type="STRING" id="583356.Igag_0203"/>
<evidence type="ECO:0000313" key="2">
    <source>
        <dbReference type="Proteomes" id="UP000001304"/>
    </source>
</evidence>
<proteinExistence type="predicted"/>